<feature type="signal peptide" evidence="1">
    <location>
        <begin position="1"/>
        <end position="20"/>
    </location>
</feature>
<dbReference type="Proteomes" id="UP001297581">
    <property type="component" value="Unassembled WGS sequence"/>
</dbReference>
<dbReference type="RefSeq" id="WP_240589468.1">
    <property type="nucleotide sequence ID" value="NZ_JAKUDL010000001.1"/>
</dbReference>
<evidence type="ECO:0000259" key="2">
    <source>
        <dbReference type="Pfam" id="PF20419"/>
    </source>
</evidence>
<comment type="caution">
    <text evidence="3">The sequence shown here is derived from an EMBL/GenBank/DDBJ whole genome shotgun (WGS) entry which is preliminary data.</text>
</comment>
<dbReference type="EMBL" id="JAKUDL010000001">
    <property type="protein sequence ID" value="MCH4292810.1"/>
    <property type="molecule type" value="Genomic_DNA"/>
</dbReference>
<keyword evidence="1" id="KW-0732">Signal</keyword>
<dbReference type="AlphaFoldDB" id="A0AAJ1BDH9"/>
<sequence length="1131" mass="119591">MWNRIALLFGLLLWLPLATAVPLCSDIFTDPPSGSHNPGLEPPPGLEPSRGNFICGRRGCGGTSDVFTPGDYNYSYGEFKQGSFVRTNGATTRLYFNNLNLTQASLNRFGKAENLIIYVRNNLSISGQNYVNAIVYVAGNVSLAGQASIDGALAAGGSLNISGNGSVDVDQDAIDNADFGGMCNTTQLSCFSDDFARTSLGDDWATKVLGSSRPPSLTGGRLNITQAIGNQATAVTYQRLFPAENNLVTVEFDYYAWSPQSGTGADGVAVILSDATITPQPGGYGGSLGYAQRSGVVGFAGGWIGVGLDEYGNFSNPSEGRQGGPGFRAQAVAIRGAASGNYAYLAGTQANLSPRIDVRRTSVPAPGHRYRLTVDSRTPNVSMVSLARNTGSGFVDLVAPFNARSFPGQSTVPADFYLSLTGSTGGSNNNHEIDNFQVCAIDSRPVGPLINHFEFDYSDSPLTCDVEEMTIRACKNADCSELFTDPVTANLLPVSSSNGGWLGGAQVSFSGGTGKVYLSHTSATVPVTIGVSGSVPGTLAGSDTLCRKGSGPKSIAACTINFADSGFVFDVPDKYAGQAETIKLKAVKKDDATKQCVPSFANVTRDLLFWSGYQTPTAAQIIGTPQVTVNGTPVGTSETSAEHLVLNFDAAGEAQINVDYPDAGQLSLSAKYIGSDVTGDPGLLMTGSDIFVSSPYGFCVATQANEGQCNSPYESCNVFKRAGEPFNLLISPVAWKVASTDFCSNNTTPNFAWPRVALAHELVAPSGGVLGQASVQEYGHVAGTTPNTVAQSVSEVGVFRFGTAAFSGYLGSNKTIQASNSQPLGRFVPAKYIVKDVSLIPGCSGFSYMDQPTPLTMTIEAQNLGSVVTQNYQGVFAKGVVQLQAENADDGINLSARLSSLGGSWNQGSMTFGASNSFLFARTTAPGADGPFELLDIGLGVDDNDGEYSQLSPLDMKPDSSGDCTLPSNNCTAQRLGTIKMRHGRLVLENTYGPENEILRMPARTQVWQGSGWGLSVDDSCTSVNPALPTPQVDDPARGYVFEPDLSAGQSIVRSATPAQFSAGMLDLYWQAQGSPLYRGQVSAPLDAPQWLKWYWNWDNSSPNSLVDPRASAYFGRFRGDDRIIFWREVN</sequence>
<dbReference type="Gene3D" id="2.60.120.200">
    <property type="match status" value="1"/>
</dbReference>
<proteinExistence type="predicted"/>
<name>A0AAJ1BDH9_9GAMM</name>
<evidence type="ECO:0000256" key="1">
    <source>
        <dbReference type="SAM" id="SignalP"/>
    </source>
</evidence>
<dbReference type="InterPro" id="IPR046524">
    <property type="entry name" value="DUF6701"/>
</dbReference>
<reference evidence="3 4" key="1">
    <citation type="submission" date="2022-02" db="EMBL/GenBank/DDBJ databases">
        <title>The genome sequence of Shewanella sp. 3B26.</title>
        <authorList>
            <person name="Du J."/>
        </authorList>
    </citation>
    <scope>NUCLEOTIDE SEQUENCE [LARGE SCALE GENOMIC DNA]</scope>
    <source>
        <strain evidence="3 4">3B26</strain>
    </source>
</reference>
<evidence type="ECO:0000313" key="3">
    <source>
        <dbReference type="EMBL" id="MCH4292810.1"/>
    </source>
</evidence>
<protein>
    <submittedName>
        <fullName evidence="3">MSHA biogenesis protein MshQ</fullName>
    </submittedName>
</protein>
<feature type="domain" description="DUF6701" evidence="2">
    <location>
        <begin position="544"/>
        <end position="1130"/>
    </location>
</feature>
<keyword evidence="4" id="KW-1185">Reference proteome</keyword>
<dbReference type="SUPFAM" id="SSF49899">
    <property type="entry name" value="Concanavalin A-like lectins/glucanases"/>
    <property type="match status" value="1"/>
</dbReference>
<evidence type="ECO:0000313" key="4">
    <source>
        <dbReference type="Proteomes" id="UP001297581"/>
    </source>
</evidence>
<gene>
    <name evidence="3" type="ORF">MJ923_00660</name>
</gene>
<organism evidence="3 4">
    <name type="scientific">Shewanella zhuhaiensis</name>
    <dbReference type="NCBI Taxonomy" id="2919576"/>
    <lineage>
        <taxon>Bacteria</taxon>
        <taxon>Pseudomonadati</taxon>
        <taxon>Pseudomonadota</taxon>
        <taxon>Gammaproteobacteria</taxon>
        <taxon>Alteromonadales</taxon>
        <taxon>Shewanellaceae</taxon>
        <taxon>Shewanella</taxon>
    </lineage>
</organism>
<feature type="chain" id="PRO_5042484942" evidence="1">
    <location>
        <begin position="21"/>
        <end position="1131"/>
    </location>
</feature>
<accession>A0AAJ1BDH9</accession>
<dbReference type="Pfam" id="PF20419">
    <property type="entry name" value="DUF6701"/>
    <property type="match status" value="1"/>
</dbReference>
<dbReference type="InterPro" id="IPR013320">
    <property type="entry name" value="ConA-like_dom_sf"/>
</dbReference>